<evidence type="ECO:0008006" key="3">
    <source>
        <dbReference type="Google" id="ProtNLM"/>
    </source>
</evidence>
<protein>
    <recommendedName>
        <fullName evidence="3">Lipoprotein</fullName>
    </recommendedName>
</protein>
<dbReference type="RefSeq" id="WP_261694039.1">
    <property type="nucleotide sequence ID" value="NZ_CP104694.1"/>
</dbReference>
<organism evidence="1 2">
    <name type="scientific">Tahibacter amnicola</name>
    <dbReference type="NCBI Taxonomy" id="2976241"/>
    <lineage>
        <taxon>Bacteria</taxon>
        <taxon>Pseudomonadati</taxon>
        <taxon>Pseudomonadota</taxon>
        <taxon>Gammaproteobacteria</taxon>
        <taxon>Lysobacterales</taxon>
        <taxon>Rhodanobacteraceae</taxon>
        <taxon>Tahibacter</taxon>
    </lineage>
</organism>
<reference evidence="1" key="1">
    <citation type="submission" date="2022-09" db="EMBL/GenBank/DDBJ databases">
        <title>Tahibacter sp. nov., isolated from a fresh water.</title>
        <authorList>
            <person name="Baek J.H."/>
            <person name="Lee J.K."/>
            <person name="Kim J.M."/>
            <person name="Jeon C.O."/>
        </authorList>
    </citation>
    <scope>NUCLEOTIDE SEQUENCE</scope>
    <source>
        <strain evidence="1">W38</strain>
    </source>
</reference>
<sequence length="279" mass="30227">MRTPLVLAVAILLAGCTQDRSPAPPATESTSSAVKDRAIDRTAKAMSSEDGVTVTIMEKPESVRLRRYKRAQDEASAPSAKKAVRPEVASTVDKLKSVGFPGLDAVDWSRFDEDYTPSPGALLEHAGLGEWFDAETGTFPNRHDVLLAQLAGITGSALDGVAFEEIAPKDYEADEEPYQLRAYADGKRWAIEAQNLGDWFDVDAVLKLLNAVLRDRGSDWRLLMLETQDQTAKVAAGPASVLVAALREGLLESGDPDSARTLGKEFEDAVRARLQGESR</sequence>
<evidence type="ECO:0000313" key="1">
    <source>
        <dbReference type="EMBL" id="UXI67063.1"/>
    </source>
</evidence>
<evidence type="ECO:0000313" key="2">
    <source>
        <dbReference type="Proteomes" id="UP001064632"/>
    </source>
</evidence>
<name>A0ABY6BCY2_9GAMM</name>
<dbReference type="EMBL" id="CP104694">
    <property type="protein sequence ID" value="UXI67063.1"/>
    <property type="molecule type" value="Genomic_DNA"/>
</dbReference>
<dbReference type="Proteomes" id="UP001064632">
    <property type="component" value="Chromosome"/>
</dbReference>
<accession>A0ABY6BCY2</accession>
<keyword evidence="2" id="KW-1185">Reference proteome</keyword>
<gene>
    <name evidence="1" type="ORF">N4264_20260</name>
</gene>
<dbReference type="PROSITE" id="PS51257">
    <property type="entry name" value="PROKAR_LIPOPROTEIN"/>
    <property type="match status" value="1"/>
</dbReference>
<proteinExistence type="predicted"/>